<reference evidence="2 3" key="1">
    <citation type="submission" date="2018-05" db="EMBL/GenBank/DDBJ databases">
        <title>Paenibacillus flagellatus sp. nov., isolated from selenium mineral soil.</title>
        <authorList>
            <person name="Dai X."/>
        </authorList>
    </citation>
    <scope>NUCLEOTIDE SEQUENCE [LARGE SCALE GENOMIC DNA]</scope>
    <source>
        <strain evidence="2 3">DXL2</strain>
    </source>
</reference>
<feature type="domain" description="DUF2268" evidence="1">
    <location>
        <begin position="268"/>
        <end position="350"/>
    </location>
</feature>
<comment type="caution">
    <text evidence="2">The sequence shown here is derived from an EMBL/GenBank/DDBJ whole genome shotgun (WGS) entry which is preliminary data.</text>
</comment>
<evidence type="ECO:0000259" key="1">
    <source>
        <dbReference type="Pfam" id="PF10026"/>
    </source>
</evidence>
<evidence type="ECO:0000313" key="3">
    <source>
        <dbReference type="Proteomes" id="UP000247476"/>
    </source>
</evidence>
<dbReference type="Proteomes" id="UP000247476">
    <property type="component" value="Unassembled WGS sequence"/>
</dbReference>
<proteinExistence type="predicted"/>
<sequence>MHIELQNTLPALKRFFTERIPPNERLSRYLEWAESEHGTITLLKKVKGRKPSFQDADILSAVRSDGIDILEAQQQYGLFNPSRNLEATKWSFDQSERQQLDTRVLTRLETLARALPSSLLPERLVVVVLPADCANGTLMLNGSGISCYGRAPGYLLLRIWPSTGNLSRLDSVLARSFIHGIRRGVQRIESAIPLGEAFVMEGLAAAFVQSMVPEAAHPELASFLPPADWEEHLSTIARYYGEASYDDVSVNIYGTPIKAGSMRPPKVVPLTEEELEASCTRLAPQAFRQEANVVAAHLYGDPLITAQGLPSFGIPHLGGFEAGYRIVRRFLQKTRSSLSSALSVPWEDMVQAER</sequence>
<keyword evidence="3" id="KW-1185">Reference proteome</keyword>
<dbReference type="InterPro" id="IPR018728">
    <property type="entry name" value="DUF2268"/>
</dbReference>
<dbReference type="Pfam" id="PF10026">
    <property type="entry name" value="DUF2268"/>
    <property type="match status" value="2"/>
</dbReference>
<feature type="domain" description="DUF2268" evidence="1">
    <location>
        <begin position="123"/>
        <end position="234"/>
    </location>
</feature>
<evidence type="ECO:0000313" key="2">
    <source>
        <dbReference type="EMBL" id="PYI51483.1"/>
    </source>
</evidence>
<protein>
    <recommendedName>
        <fullName evidence="1">DUF2268 domain-containing protein</fullName>
    </recommendedName>
</protein>
<dbReference type="EMBL" id="QJVJ01000012">
    <property type="protein sequence ID" value="PYI51483.1"/>
    <property type="molecule type" value="Genomic_DNA"/>
</dbReference>
<gene>
    <name evidence="2" type="ORF">DLM86_23945</name>
</gene>
<name>A0A2V5K1V5_9BACL</name>
<organism evidence="2 3">
    <name type="scientific">Paenibacillus flagellatus</name>
    <dbReference type="NCBI Taxonomy" id="2211139"/>
    <lineage>
        <taxon>Bacteria</taxon>
        <taxon>Bacillati</taxon>
        <taxon>Bacillota</taxon>
        <taxon>Bacilli</taxon>
        <taxon>Bacillales</taxon>
        <taxon>Paenibacillaceae</taxon>
        <taxon>Paenibacillus</taxon>
    </lineage>
</organism>
<dbReference type="AlphaFoldDB" id="A0A2V5K1V5"/>
<accession>A0A2V5K1V5</accession>